<dbReference type="PANTHER" id="PTHR12756">
    <property type="entry name" value="CYTOSOLIC CARBOXYPEPTIDASE"/>
    <property type="match status" value="1"/>
</dbReference>
<comment type="cofactor">
    <cofactor evidence="1">
        <name>Zn(2+)</name>
        <dbReference type="ChEBI" id="CHEBI:29105"/>
    </cofactor>
</comment>
<proteinExistence type="inferred from homology"/>
<dbReference type="GO" id="GO:0004181">
    <property type="term" value="F:metallocarboxypeptidase activity"/>
    <property type="evidence" value="ECO:0007669"/>
    <property type="project" value="InterPro"/>
</dbReference>
<feature type="domain" description="Peptidase M14" evidence="4">
    <location>
        <begin position="181"/>
        <end position="439"/>
    </location>
</feature>
<dbReference type="Pfam" id="PF00246">
    <property type="entry name" value="Peptidase_M14"/>
    <property type="match status" value="1"/>
</dbReference>
<dbReference type="EMBL" id="JAOPGA020001347">
    <property type="protein sequence ID" value="KAL0487539.1"/>
    <property type="molecule type" value="Genomic_DNA"/>
</dbReference>
<dbReference type="Pfam" id="PF18027">
    <property type="entry name" value="Pepdidase_M14_N"/>
    <property type="match status" value="1"/>
</dbReference>
<keyword evidence="5" id="KW-0121">Carboxypeptidase</keyword>
<feature type="active site" description="Proton donor/acceptor" evidence="3">
    <location>
        <position position="411"/>
    </location>
</feature>
<accession>A0AAW2ZDW3</accession>
<dbReference type="InterPro" id="IPR040626">
    <property type="entry name" value="Pepdidase_M14_N"/>
</dbReference>
<organism evidence="5 6">
    <name type="scientific">Acrasis kona</name>
    <dbReference type="NCBI Taxonomy" id="1008807"/>
    <lineage>
        <taxon>Eukaryota</taxon>
        <taxon>Discoba</taxon>
        <taxon>Heterolobosea</taxon>
        <taxon>Tetramitia</taxon>
        <taxon>Eutetramitia</taxon>
        <taxon>Acrasidae</taxon>
        <taxon>Acrasis</taxon>
    </lineage>
</organism>
<protein>
    <submittedName>
        <fullName evidence="5">Cytosolic carboxypeptidase</fullName>
    </submittedName>
</protein>
<dbReference type="GO" id="GO:0008270">
    <property type="term" value="F:zinc ion binding"/>
    <property type="evidence" value="ECO:0007669"/>
    <property type="project" value="InterPro"/>
</dbReference>
<keyword evidence="5" id="KW-0645">Protease</keyword>
<gene>
    <name evidence="5" type="ORF">AKO1_008640</name>
</gene>
<dbReference type="Gene3D" id="2.60.40.3120">
    <property type="match status" value="1"/>
</dbReference>
<evidence type="ECO:0000259" key="4">
    <source>
        <dbReference type="PROSITE" id="PS52035"/>
    </source>
</evidence>
<evidence type="ECO:0000313" key="6">
    <source>
        <dbReference type="Proteomes" id="UP001431209"/>
    </source>
</evidence>
<dbReference type="PANTHER" id="PTHR12756:SF11">
    <property type="entry name" value="CYTOSOLIC CARBOXYPEPTIDASE 1"/>
    <property type="match status" value="1"/>
</dbReference>
<evidence type="ECO:0000256" key="2">
    <source>
        <dbReference type="ARBA" id="ARBA00005988"/>
    </source>
</evidence>
<dbReference type="GO" id="GO:0006508">
    <property type="term" value="P:proteolysis"/>
    <property type="evidence" value="ECO:0007669"/>
    <property type="project" value="InterPro"/>
</dbReference>
<dbReference type="PROSITE" id="PS52035">
    <property type="entry name" value="PEPTIDASE_M14"/>
    <property type="match status" value="1"/>
</dbReference>
<dbReference type="SUPFAM" id="SSF53187">
    <property type="entry name" value="Zn-dependent exopeptidases"/>
    <property type="match status" value="1"/>
</dbReference>
<dbReference type="Proteomes" id="UP001431209">
    <property type="component" value="Unassembled WGS sequence"/>
</dbReference>
<dbReference type="InterPro" id="IPR050821">
    <property type="entry name" value="Cytosolic_carboxypeptidase"/>
</dbReference>
<evidence type="ECO:0000313" key="5">
    <source>
        <dbReference type="EMBL" id="KAL0487539.1"/>
    </source>
</evidence>
<evidence type="ECO:0000256" key="3">
    <source>
        <dbReference type="PROSITE-ProRule" id="PRU01379"/>
    </source>
</evidence>
<comment type="similarity">
    <text evidence="2 3">Belongs to the peptidase M14 family.</text>
</comment>
<reference evidence="5 6" key="1">
    <citation type="submission" date="2024-03" db="EMBL/GenBank/DDBJ databases">
        <title>The Acrasis kona genome and developmental transcriptomes reveal deep origins of eukaryotic multicellular pathways.</title>
        <authorList>
            <person name="Sheikh S."/>
            <person name="Fu C.-J."/>
            <person name="Brown M.W."/>
            <person name="Baldauf S.L."/>
        </authorList>
    </citation>
    <scope>NUCLEOTIDE SEQUENCE [LARGE SCALE GENOMIC DNA]</scope>
    <source>
        <strain evidence="5 6">ATCC MYA-3509</strain>
    </source>
</reference>
<dbReference type="Gene3D" id="3.40.630.10">
    <property type="entry name" value="Zn peptidases"/>
    <property type="match status" value="1"/>
</dbReference>
<keyword evidence="6" id="KW-1185">Reference proteome</keyword>
<dbReference type="InterPro" id="IPR000834">
    <property type="entry name" value="Peptidase_M14"/>
</dbReference>
<keyword evidence="5" id="KW-0378">Hydrolase</keyword>
<name>A0AAW2ZDW3_9EUKA</name>
<evidence type="ECO:0000256" key="1">
    <source>
        <dbReference type="ARBA" id="ARBA00001947"/>
    </source>
</evidence>
<sequence>MMHAVEPERSHLWEQKRSKLDAIKAKNGAKKRKKGEYRVVFNKNGTTSKIKKKTDLKFDSSFESGNLAKATRISKYEYELELSFDNDKGHFTQWFYFSVRRMVKGRTYKFNIINFYKSGSSFRDGMKPLSYSEVKGWRRRAADVKYYEGEKKKDQSSNYNILTWTYKQDHDVKKIFFCHCYPYTYSDLCSYLEDVKLKINKNIVLIDQVLSKTVDGRDCKLLTVTSSGDDSNKQGVVITARVHPGESNASYMMKGVLDFLLSDDEQAQALRNLFVFKIVPMLNPDGVFKGNYRCNSIGQDLNRHYDDPSLEMHPVIVNLKTVISDLVKERGVLLYCDLHGHSTKRNVFMYGCSDESNVLKDNEIKVFPKMMGMQPMFSYKDCSFNLDQVKTNTGRIVMFQKMGIMNSYTMESSFGITDKDSPKAAHLNRTDFENMGKSLLKTLYLYQTQKHIVDQVRDDLLRSRGDFRSKL</sequence>
<dbReference type="AlphaFoldDB" id="A0AAW2ZDW3"/>
<comment type="caution">
    <text evidence="5">The sequence shown here is derived from an EMBL/GenBank/DDBJ whole genome shotgun (WGS) entry which is preliminary data.</text>
</comment>